<dbReference type="Proteomes" id="UP000254291">
    <property type="component" value="Unassembled WGS sequence"/>
</dbReference>
<accession>A0A378SHB4</accession>
<organism evidence="1 2">
    <name type="scientific">Mycolicibacterium gilvum</name>
    <dbReference type="NCBI Taxonomy" id="1804"/>
    <lineage>
        <taxon>Bacteria</taxon>
        <taxon>Bacillati</taxon>
        <taxon>Actinomycetota</taxon>
        <taxon>Actinomycetes</taxon>
        <taxon>Mycobacteriales</taxon>
        <taxon>Mycobacteriaceae</taxon>
        <taxon>Mycolicibacterium</taxon>
    </lineage>
</organism>
<evidence type="ECO:0000313" key="1">
    <source>
        <dbReference type="EMBL" id="STZ41785.1"/>
    </source>
</evidence>
<dbReference type="AlphaFoldDB" id="A0A378SHB4"/>
<name>A0A378SHB4_9MYCO</name>
<sequence length="139" mass="15256">MDISAQTSDSLIAALSEARIPAENHAFIREIMNAVDTVRYRVVHNVGKSYIVATRRDGGRDLHIEYGATNGFNSEDEAIRIAPNAVGWGPSSRKGTWYVLHPVNKARVTGERSRDVRRKATFCACGMEMSLTGVCGNCN</sequence>
<protein>
    <submittedName>
        <fullName evidence="1">Uncharacterized protein</fullName>
    </submittedName>
</protein>
<proteinExistence type="predicted"/>
<gene>
    <name evidence="1" type="ORF">NCTC10742_00992</name>
</gene>
<reference evidence="1 2" key="1">
    <citation type="submission" date="2018-06" db="EMBL/GenBank/DDBJ databases">
        <authorList>
            <consortium name="Pathogen Informatics"/>
            <person name="Doyle S."/>
        </authorList>
    </citation>
    <scope>NUCLEOTIDE SEQUENCE [LARGE SCALE GENOMIC DNA]</scope>
    <source>
        <strain evidence="1 2">NCTC10742</strain>
    </source>
</reference>
<evidence type="ECO:0000313" key="2">
    <source>
        <dbReference type="Proteomes" id="UP000254291"/>
    </source>
</evidence>
<dbReference type="EMBL" id="UGQM01000001">
    <property type="protein sequence ID" value="STZ41785.1"/>
    <property type="molecule type" value="Genomic_DNA"/>
</dbReference>